<feature type="non-terminal residue" evidence="1">
    <location>
        <position position="1"/>
    </location>
</feature>
<accession>A0AAD7ZTJ2</accession>
<dbReference type="Proteomes" id="UP001233999">
    <property type="component" value="Unassembled WGS sequence"/>
</dbReference>
<evidence type="ECO:0000313" key="1">
    <source>
        <dbReference type="EMBL" id="KAJ9586186.1"/>
    </source>
</evidence>
<gene>
    <name evidence="1" type="ORF">L9F63_020171</name>
</gene>
<reference evidence="1" key="2">
    <citation type="submission" date="2023-05" db="EMBL/GenBank/DDBJ databases">
        <authorList>
            <person name="Fouks B."/>
        </authorList>
    </citation>
    <scope>NUCLEOTIDE SEQUENCE</scope>
    <source>
        <strain evidence="1">Stay&amp;Tobe</strain>
        <tissue evidence="1">Testes</tissue>
    </source>
</reference>
<sequence>KKDSSHGNRLEGIFLESPRICPTTADDIFCRGNTDKGRSPPFPHLQVLSLCRYPEFTLDNLAAICGLDLTDYGTGFTRKRTNSQTVPLRYIRLSDCEKIGPRHQKYIMNTLKNAYPTESVQLSLK</sequence>
<comment type="caution">
    <text evidence="1">The sequence shown here is derived from an EMBL/GenBank/DDBJ whole genome shotgun (WGS) entry which is preliminary data.</text>
</comment>
<protein>
    <submittedName>
        <fullName evidence="1">Uncharacterized protein</fullName>
    </submittedName>
</protein>
<evidence type="ECO:0000313" key="2">
    <source>
        <dbReference type="Proteomes" id="UP001233999"/>
    </source>
</evidence>
<reference evidence="1" key="1">
    <citation type="journal article" date="2023" name="IScience">
        <title>Live-bearing cockroach genome reveals convergent evolutionary mechanisms linked to viviparity in insects and beyond.</title>
        <authorList>
            <person name="Fouks B."/>
            <person name="Harrison M.C."/>
            <person name="Mikhailova A.A."/>
            <person name="Marchal E."/>
            <person name="English S."/>
            <person name="Carruthers M."/>
            <person name="Jennings E.C."/>
            <person name="Chiamaka E.L."/>
            <person name="Frigard R.A."/>
            <person name="Pippel M."/>
            <person name="Attardo G.M."/>
            <person name="Benoit J.B."/>
            <person name="Bornberg-Bauer E."/>
            <person name="Tobe S.S."/>
        </authorList>
    </citation>
    <scope>NUCLEOTIDE SEQUENCE</scope>
    <source>
        <strain evidence="1">Stay&amp;Tobe</strain>
    </source>
</reference>
<organism evidence="1 2">
    <name type="scientific">Diploptera punctata</name>
    <name type="common">Pacific beetle cockroach</name>
    <dbReference type="NCBI Taxonomy" id="6984"/>
    <lineage>
        <taxon>Eukaryota</taxon>
        <taxon>Metazoa</taxon>
        <taxon>Ecdysozoa</taxon>
        <taxon>Arthropoda</taxon>
        <taxon>Hexapoda</taxon>
        <taxon>Insecta</taxon>
        <taxon>Pterygota</taxon>
        <taxon>Neoptera</taxon>
        <taxon>Polyneoptera</taxon>
        <taxon>Dictyoptera</taxon>
        <taxon>Blattodea</taxon>
        <taxon>Blaberoidea</taxon>
        <taxon>Blaberidae</taxon>
        <taxon>Diplopterinae</taxon>
        <taxon>Diploptera</taxon>
    </lineage>
</organism>
<dbReference type="EMBL" id="JASPKZ010007189">
    <property type="protein sequence ID" value="KAJ9586186.1"/>
    <property type="molecule type" value="Genomic_DNA"/>
</dbReference>
<name>A0AAD7ZTJ2_DIPPU</name>
<keyword evidence="2" id="KW-1185">Reference proteome</keyword>
<proteinExistence type="predicted"/>
<dbReference type="AlphaFoldDB" id="A0AAD7ZTJ2"/>